<dbReference type="InterPro" id="IPR003594">
    <property type="entry name" value="HATPase_dom"/>
</dbReference>
<evidence type="ECO:0000256" key="3">
    <source>
        <dbReference type="ARBA" id="ARBA00022553"/>
    </source>
</evidence>
<dbReference type="PRINTS" id="PR00344">
    <property type="entry name" value="BCTRLSENSOR"/>
</dbReference>
<dbReference type="InterPro" id="IPR036890">
    <property type="entry name" value="HATPase_C_sf"/>
</dbReference>
<dbReference type="InterPro" id="IPR005467">
    <property type="entry name" value="His_kinase_dom"/>
</dbReference>
<dbReference type="PROSITE" id="PS50110">
    <property type="entry name" value="RESPONSE_REGULATORY"/>
    <property type="match status" value="1"/>
</dbReference>
<evidence type="ECO:0000313" key="9">
    <source>
        <dbReference type="Proteomes" id="UP001600107"/>
    </source>
</evidence>
<feature type="domain" description="Histidine kinase" evidence="6">
    <location>
        <begin position="1"/>
        <end position="198"/>
    </location>
</feature>
<dbReference type="EC" id="2.7.13.3" evidence="2"/>
<evidence type="ECO:0000256" key="2">
    <source>
        <dbReference type="ARBA" id="ARBA00012438"/>
    </source>
</evidence>
<evidence type="ECO:0000313" key="8">
    <source>
        <dbReference type="EMBL" id="MFE3870494.1"/>
    </source>
</evidence>
<dbReference type="EMBL" id="JBHZPY010000002">
    <property type="protein sequence ID" value="MFE3870494.1"/>
    <property type="molecule type" value="Genomic_DNA"/>
</dbReference>
<keyword evidence="4" id="KW-0902">Two-component regulatory system</keyword>
<evidence type="ECO:0000259" key="7">
    <source>
        <dbReference type="PROSITE" id="PS50110"/>
    </source>
</evidence>
<dbReference type="InterPro" id="IPR004358">
    <property type="entry name" value="Sig_transdc_His_kin-like_C"/>
</dbReference>
<dbReference type="RefSeq" id="WP_379850341.1">
    <property type="nucleotide sequence ID" value="NZ_JBHZPY010000002.1"/>
</dbReference>
<keyword evidence="9" id="KW-1185">Reference proteome</keyword>
<dbReference type="Gene3D" id="3.40.50.2300">
    <property type="match status" value="1"/>
</dbReference>
<keyword evidence="8" id="KW-0547">Nucleotide-binding</keyword>
<accession>A0ABW6I4J5</accession>
<dbReference type="Gene3D" id="3.30.565.10">
    <property type="entry name" value="Histidine kinase-like ATPase, C-terminal domain"/>
    <property type="match status" value="1"/>
</dbReference>
<dbReference type="SMART" id="SM00387">
    <property type="entry name" value="HATPase_c"/>
    <property type="match status" value="1"/>
</dbReference>
<evidence type="ECO:0000256" key="4">
    <source>
        <dbReference type="ARBA" id="ARBA00023012"/>
    </source>
</evidence>
<evidence type="ECO:0000256" key="5">
    <source>
        <dbReference type="PROSITE-ProRule" id="PRU00169"/>
    </source>
</evidence>
<feature type="domain" description="Response regulatory" evidence="7">
    <location>
        <begin position="221"/>
        <end position="256"/>
    </location>
</feature>
<dbReference type="PROSITE" id="PS50109">
    <property type="entry name" value="HIS_KIN"/>
    <property type="match status" value="1"/>
</dbReference>
<dbReference type="InterPro" id="IPR001789">
    <property type="entry name" value="Sig_transdc_resp-reg_receiver"/>
</dbReference>
<name>A0ABW6I4J5_9FLAO</name>
<dbReference type="CDD" id="cd16922">
    <property type="entry name" value="HATPase_EvgS-ArcB-TorS-like"/>
    <property type="match status" value="1"/>
</dbReference>
<dbReference type="Gene3D" id="1.10.287.130">
    <property type="match status" value="1"/>
</dbReference>
<reference evidence="8 9" key="1">
    <citation type="submission" date="2024-06" db="EMBL/GenBank/DDBJ databases">
        <title>Flavobacterium spp. isolated from glacier.</title>
        <authorList>
            <person name="Han D."/>
        </authorList>
    </citation>
    <scope>NUCLEOTIDE SEQUENCE [LARGE SCALE GENOMIC DNA]</scope>
    <source>
        <strain evidence="8 9">ZS1P70</strain>
    </source>
</reference>
<evidence type="ECO:0000256" key="1">
    <source>
        <dbReference type="ARBA" id="ARBA00000085"/>
    </source>
</evidence>
<comment type="caution">
    <text evidence="8">The sequence shown here is derived from an EMBL/GenBank/DDBJ whole genome shotgun (WGS) entry which is preliminary data.</text>
</comment>
<dbReference type="Proteomes" id="UP001600107">
    <property type="component" value="Unassembled WGS sequence"/>
</dbReference>
<organism evidence="8 9">
    <name type="scientific">Flavobacterium zhoui</name>
    <dbReference type="NCBI Taxonomy" id="3230414"/>
    <lineage>
        <taxon>Bacteria</taxon>
        <taxon>Pseudomonadati</taxon>
        <taxon>Bacteroidota</taxon>
        <taxon>Flavobacteriia</taxon>
        <taxon>Flavobacteriales</taxon>
        <taxon>Flavobacteriaceae</taxon>
        <taxon>Flavobacterium</taxon>
    </lineage>
</organism>
<gene>
    <name evidence="8" type="ORF">ACFX5F_04585</name>
</gene>
<sequence>MTANQKEYLTAIKISGDALIVLINDILNLAKVDAGKMAFDKKPFNISECITDIFYLFESKCLEKNLELEKQYDTAIPEYIVGDCLRLRQIILNLISNTIKFTQAGKITLSILLLKEDLEKITIQFMLTDTGIGIPKNKLEHIFDNFEQASIETSRLYGGTGLGLTIVKQLVEQQDGTLIVESEEGKGSTFGYILDFEKYITAIAIEKKIISNLAIGIENVKVLVAEYMPLNQLLIKIILKEFGFECDIAENGKIAI</sequence>
<keyword evidence="8" id="KW-0067">ATP-binding</keyword>
<dbReference type="SUPFAM" id="SSF55874">
    <property type="entry name" value="ATPase domain of HSP90 chaperone/DNA topoisomerase II/histidine kinase"/>
    <property type="match status" value="1"/>
</dbReference>
<dbReference type="PANTHER" id="PTHR45339">
    <property type="entry name" value="HYBRID SIGNAL TRANSDUCTION HISTIDINE KINASE J"/>
    <property type="match status" value="1"/>
</dbReference>
<dbReference type="Pfam" id="PF02518">
    <property type="entry name" value="HATPase_c"/>
    <property type="match status" value="1"/>
</dbReference>
<dbReference type="PANTHER" id="PTHR45339:SF1">
    <property type="entry name" value="HYBRID SIGNAL TRANSDUCTION HISTIDINE KINASE J"/>
    <property type="match status" value="1"/>
</dbReference>
<comment type="catalytic activity">
    <reaction evidence="1">
        <text>ATP + protein L-histidine = ADP + protein N-phospho-L-histidine.</text>
        <dbReference type="EC" id="2.7.13.3"/>
    </reaction>
</comment>
<protein>
    <recommendedName>
        <fullName evidence="2">histidine kinase</fullName>
        <ecNumber evidence="2">2.7.13.3</ecNumber>
    </recommendedName>
</protein>
<keyword evidence="3" id="KW-0597">Phosphoprotein</keyword>
<comment type="caution">
    <text evidence="5">Lacks conserved residue(s) required for the propagation of feature annotation.</text>
</comment>
<dbReference type="GO" id="GO:0005524">
    <property type="term" value="F:ATP binding"/>
    <property type="evidence" value="ECO:0007669"/>
    <property type="project" value="UniProtKB-KW"/>
</dbReference>
<evidence type="ECO:0000259" key="6">
    <source>
        <dbReference type="PROSITE" id="PS50109"/>
    </source>
</evidence>
<proteinExistence type="predicted"/>